<accession>A0A168L899</accession>
<keyword evidence="1" id="KW-0812">Transmembrane</keyword>
<evidence type="ECO:0000256" key="1">
    <source>
        <dbReference type="SAM" id="Phobius"/>
    </source>
</evidence>
<evidence type="ECO:0000313" key="3">
    <source>
        <dbReference type="Proteomes" id="UP000078561"/>
    </source>
</evidence>
<organism evidence="2">
    <name type="scientific">Absidia glauca</name>
    <name type="common">Pin mould</name>
    <dbReference type="NCBI Taxonomy" id="4829"/>
    <lineage>
        <taxon>Eukaryota</taxon>
        <taxon>Fungi</taxon>
        <taxon>Fungi incertae sedis</taxon>
        <taxon>Mucoromycota</taxon>
        <taxon>Mucoromycotina</taxon>
        <taxon>Mucoromycetes</taxon>
        <taxon>Mucorales</taxon>
        <taxon>Cunninghamellaceae</taxon>
        <taxon>Absidia</taxon>
    </lineage>
</organism>
<gene>
    <name evidence="2" type="primary">ABSGL_01648.1 scaffold 2003</name>
</gene>
<sequence length="112" mass="12636">MKSETQDMYEFALDAIKQNIYQAFTPPTHLPAVLAMDRGLGLKNTAELVFESSQILICRWLLNYRFLKIIALTSVDICMVATVGFWRENHVPRSFLLDSCKSGSGSTFQSPT</sequence>
<feature type="transmembrane region" description="Helical" evidence="1">
    <location>
        <begin position="66"/>
        <end position="86"/>
    </location>
</feature>
<keyword evidence="1" id="KW-1133">Transmembrane helix</keyword>
<protein>
    <submittedName>
        <fullName evidence="2">Uncharacterized protein</fullName>
    </submittedName>
</protein>
<dbReference type="Proteomes" id="UP000078561">
    <property type="component" value="Unassembled WGS sequence"/>
</dbReference>
<dbReference type="InParanoid" id="A0A168L899"/>
<dbReference type="AlphaFoldDB" id="A0A168L899"/>
<proteinExistence type="predicted"/>
<reference evidence="2" key="1">
    <citation type="submission" date="2016-04" db="EMBL/GenBank/DDBJ databases">
        <authorList>
            <person name="Evans L.H."/>
            <person name="Alamgir A."/>
            <person name="Owens N."/>
            <person name="Weber N.D."/>
            <person name="Virtaneva K."/>
            <person name="Barbian K."/>
            <person name="Babar A."/>
            <person name="Rosenke K."/>
        </authorList>
    </citation>
    <scope>NUCLEOTIDE SEQUENCE [LARGE SCALE GENOMIC DNA]</scope>
    <source>
        <strain evidence="2">CBS 101.48</strain>
    </source>
</reference>
<keyword evidence="1" id="KW-0472">Membrane</keyword>
<name>A0A168L899_ABSGL</name>
<keyword evidence="3" id="KW-1185">Reference proteome</keyword>
<evidence type="ECO:0000313" key="2">
    <source>
        <dbReference type="EMBL" id="SAL96257.1"/>
    </source>
</evidence>
<dbReference type="EMBL" id="LT550868">
    <property type="protein sequence ID" value="SAL96257.1"/>
    <property type="molecule type" value="Genomic_DNA"/>
</dbReference>